<evidence type="ECO:0000313" key="8">
    <source>
        <dbReference type="Proteomes" id="UP001519460"/>
    </source>
</evidence>
<evidence type="ECO:0000259" key="6">
    <source>
        <dbReference type="PROSITE" id="PS50835"/>
    </source>
</evidence>
<sequence>SSLTACFISGLGKKRKCSRPPQFRSKAEGVACVEEIYGTVQSRSSNHNGRPEGVRWLLPSASEQESRAALPRSRVSQAVEMDSRPISCYHFWLECHRLRLGFASSPDLLALSLRLWSGYIPTVAGLKRERDDGKAMDDSTIHIQVVQGQTAILPCTVVWVSPRGTAISIEDRRMINDMRISVERPYMRSWNLHIRNVSVTDAGTYLCQLNTEPIITKRIHLVVQVPPMLWDYTQPVEIQRMEGEQVELFCNATGIPAPVVTWWRANRWDSSEKEKVGQQGERLVIHNVTRMCADAYICIADNDVQPATKQEFVVEVNYAPEVLLHNQRIGQEVGKETILECIISSHPLHVTRWTHSDGTPVNNNHNIMKEVVLLLRDRFSSSRLERGPPTSMPGSGNQATLTPPSPESIENVSFRIEELYV</sequence>
<organism evidence="7 8">
    <name type="scientific">Batillaria attramentaria</name>
    <dbReference type="NCBI Taxonomy" id="370345"/>
    <lineage>
        <taxon>Eukaryota</taxon>
        <taxon>Metazoa</taxon>
        <taxon>Spiralia</taxon>
        <taxon>Lophotrochozoa</taxon>
        <taxon>Mollusca</taxon>
        <taxon>Gastropoda</taxon>
        <taxon>Caenogastropoda</taxon>
        <taxon>Sorbeoconcha</taxon>
        <taxon>Cerithioidea</taxon>
        <taxon>Batillariidae</taxon>
        <taxon>Batillaria</taxon>
    </lineage>
</organism>
<keyword evidence="4" id="KW-0393">Immunoglobulin domain</keyword>
<keyword evidence="8" id="KW-1185">Reference proteome</keyword>
<dbReference type="EMBL" id="JACVVK020000019">
    <property type="protein sequence ID" value="KAK7503588.1"/>
    <property type="molecule type" value="Genomic_DNA"/>
</dbReference>
<dbReference type="InterPro" id="IPR013783">
    <property type="entry name" value="Ig-like_fold"/>
</dbReference>
<feature type="region of interest" description="Disordered" evidence="5">
    <location>
        <begin position="383"/>
        <end position="408"/>
    </location>
</feature>
<dbReference type="Pfam" id="PF13927">
    <property type="entry name" value="Ig_3"/>
    <property type="match status" value="1"/>
</dbReference>
<evidence type="ECO:0000256" key="5">
    <source>
        <dbReference type="SAM" id="MobiDB-lite"/>
    </source>
</evidence>
<dbReference type="SUPFAM" id="SSF48726">
    <property type="entry name" value="Immunoglobulin"/>
    <property type="match status" value="3"/>
</dbReference>
<keyword evidence="2" id="KW-0677">Repeat</keyword>
<accession>A0ABD0LW08</accession>
<dbReference type="InterPro" id="IPR013151">
    <property type="entry name" value="Immunoglobulin_dom"/>
</dbReference>
<evidence type="ECO:0000256" key="2">
    <source>
        <dbReference type="ARBA" id="ARBA00022737"/>
    </source>
</evidence>
<dbReference type="PROSITE" id="PS50835">
    <property type="entry name" value="IG_LIKE"/>
    <property type="match status" value="1"/>
</dbReference>
<reference evidence="7 8" key="1">
    <citation type="journal article" date="2023" name="Sci. Data">
        <title>Genome assembly of the Korean intertidal mud-creeper Batillaria attramentaria.</title>
        <authorList>
            <person name="Patra A.K."/>
            <person name="Ho P.T."/>
            <person name="Jun S."/>
            <person name="Lee S.J."/>
            <person name="Kim Y."/>
            <person name="Won Y.J."/>
        </authorList>
    </citation>
    <scope>NUCLEOTIDE SEQUENCE [LARGE SCALE GENOMIC DNA]</scope>
    <source>
        <strain evidence="7">Wonlab-2016</strain>
    </source>
</reference>
<dbReference type="InterPro" id="IPR003599">
    <property type="entry name" value="Ig_sub"/>
</dbReference>
<dbReference type="AlphaFoldDB" id="A0ABD0LW08"/>
<dbReference type="SMART" id="SM00409">
    <property type="entry name" value="IG"/>
    <property type="match status" value="2"/>
</dbReference>
<feature type="compositionally biased region" description="Polar residues" evidence="5">
    <location>
        <begin position="392"/>
        <end position="402"/>
    </location>
</feature>
<keyword evidence="3" id="KW-1015">Disulfide bond</keyword>
<evidence type="ECO:0000256" key="4">
    <source>
        <dbReference type="ARBA" id="ARBA00023319"/>
    </source>
</evidence>
<dbReference type="PANTHER" id="PTHR12231">
    <property type="entry name" value="CTX-RELATED TYPE I TRANSMEMBRANE PROTEIN"/>
    <property type="match status" value="1"/>
</dbReference>
<protein>
    <recommendedName>
        <fullName evidence="6">Ig-like domain-containing protein</fullName>
    </recommendedName>
</protein>
<dbReference type="Gene3D" id="2.60.40.10">
    <property type="entry name" value="Immunoglobulins"/>
    <property type="match status" value="2"/>
</dbReference>
<dbReference type="SMART" id="SM00408">
    <property type="entry name" value="IGc2"/>
    <property type="match status" value="2"/>
</dbReference>
<proteinExistence type="predicted"/>
<dbReference type="Pfam" id="PF00047">
    <property type="entry name" value="ig"/>
    <property type="match status" value="1"/>
</dbReference>
<dbReference type="InterPro" id="IPR003598">
    <property type="entry name" value="Ig_sub2"/>
</dbReference>
<feature type="domain" description="Ig-like" evidence="6">
    <location>
        <begin position="227"/>
        <end position="315"/>
    </location>
</feature>
<dbReference type="PANTHER" id="PTHR12231:SF253">
    <property type="entry name" value="DPR-INTERACTING PROTEIN ETA, ISOFORM B-RELATED"/>
    <property type="match status" value="1"/>
</dbReference>
<feature type="non-terminal residue" evidence="7">
    <location>
        <position position="1"/>
    </location>
</feature>
<keyword evidence="1" id="KW-0732">Signal</keyword>
<gene>
    <name evidence="7" type="ORF">BaRGS_00005127</name>
</gene>
<comment type="caution">
    <text evidence="7">The sequence shown here is derived from an EMBL/GenBank/DDBJ whole genome shotgun (WGS) entry which is preliminary data.</text>
</comment>
<evidence type="ECO:0000256" key="1">
    <source>
        <dbReference type="ARBA" id="ARBA00022729"/>
    </source>
</evidence>
<evidence type="ECO:0000313" key="7">
    <source>
        <dbReference type="EMBL" id="KAK7503588.1"/>
    </source>
</evidence>
<dbReference type="InterPro" id="IPR051170">
    <property type="entry name" value="Neural/epithelial_adhesion"/>
</dbReference>
<dbReference type="InterPro" id="IPR036179">
    <property type="entry name" value="Ig-like_dom_sf"/>
</dbReference>
<dbReference type="Proteomes" id="UP001519460">
    <property type="component" value="Unassembled WGS sequence"/>
</dbReference>
<name>A0ABD0LW08_9CAEN</name>
<evidence type="ECO:0000256" key="3">
    <source>
        <dbReference type="ARBA" id="ARBA00023157"/>
    </source>
</evidence>
<dbReference type="InterPro" id="IPR007110">
    <property type="entry name" value="Ig-like_dom"/>
</dbReference>